<dbReference type="InterPro" id="IPR005338">
    <property type="entry name" value="Anhydro_N_Ac-Mur_kinase"/>
</dbReference>
<dbReference type="GO" id="GO:0016301">
    <property type="term" value="F:kinase activity"/>
    <property type="evidence" value="ECO:0007669"/>
    <property type="project" value="UniProtKB-KW"/>
</dbReference>
<reference evidence="3" key="1">
    <citation type="journal article" date="2019" name="Int. J. Syst. Evol. Microbiol.">
        <title>The Global Catalogue of Microorganisms (GCM) 10K type strain sequencing project: providing services to taxonomists for standard genome sequencing and annotation.</title>
        <authorList>
            <consortium name="The Broad Institute Genomics Platform"/>
            <consortium name="The Broad Institute Genome Sequencing Center for Infectious Disease"/>
            <person name="Wu L."/>
            <person name="Ma J."/>
        </authorList>
    </citation>
    <scope>NUCLEOTIDE SEQUENCE [LARGE SCALE GENOMIC DNA]</scope>
    <source>
        <strain evidence="3">KCTC 52141</strain>
    </source>
</reference>
<accession>A0ABV7HPW9</accession>
<dbReference type="RefSeq" id="WP_339617895.1">
    <property type="nucleotide sequence ID" value="NZ_AP031500.1"/>
</dbReference>
<keyword evidence="1" id="KW-0067">ATP-binding</keyword>
<keyword evidence="1" id="KW-0547">Nucleotide-binding</keyword>
<comment type="function">
    <text evidence="1">Catalyzes the specific phosphorylation of 1,6-anhydro-N-acetylmuramic acid (anhMurNAc) with the simultaneous cleavage of the 1,6-anhydro ring, generating MurNAc-6-P. Is required for the utilization of anhMurNAc either imported from the medium or derived from its own cell wall murein, and thus plays a role in cell wall recycling.</text>
</comment>
<evidence type="ECO:0000313" key="2">
    <source>
        <dbReference type="EMBL" id="MFC3155939.1"/>
    </source>
</evidence>
<dbReference type="NCBIfam" id="NF007139">
    <property type="entry name" value="PRK09585.1-3"/>
    <property type="match status" value="1"/>
</dbReference>
<comment type="catalytic activity">
    <reaction evidence="1">
        <text>1,6-anhydro-N-acetyl-beta-muramate + ATP + H2O = N-acetyl-D-muramate 6-phosphate + ADP + H(+)</text>
        <dbReference type="Rhea" id="RHEA:24952"/>
        <dbReference type="ChEBI" id="CHEBI:15377"/>
        <dbReference type="ChEBI" id="CHEBI:15378"/>
        <dbReference type="ChEBI" id="CHEBI:30616"/>
        <dbReference type="ChEBI" id="CHEBI:58690"/>
        <dbReference type="ChEBI" id="CHEBI:58722"/>
        <dbReference type="ChEBI" id="CHEBI:456216"/>
        <dbReference type="EC" id="2.7.1.170"/>
    </reaction>
</comment>
<keyword evidence="3" id="KW-1185">Reference proteome</keyword>
<dbReference type="PANTHER" id="PTHR30605:SF0">
    <property type="entry name" value="ANHYDRO-N-ACETYLMURAMIC ACID KINASE"/>
    <property type="match status" value="1"/>
</dbReference>
<dbReference type="PANTHER" id="PTHR30605">
    <property type="entry name" value="ANHYDRO-N-ACETYLMURAMIC ACID KINASE"/>
    <property type="match status" value="1"/>
</dbReference>
<dbReference type="Proteomes" id="UP001595548">
    <property type="component" value="Unassembled WGS sequence"/>
</dbReference>
<dbReference type="HAMAP" id="MF_01270">
    <property type="entry name" value="AnhMurNAc_kinase"/>
    <property type="match status" value="1"/>
</dbReference>
<dbReference type="EC" id="2.7.1.170" evidence="1"/>
<dbReference type="Pfam" id="PF03702">
    <property type="entry name" value="AnmK"/>
    <property type="match status" value="1"/>
</dbReference>
<comment type="pathway">
    <text evidence="1">Amino-sugar metabolism; 1,6-anhydro-N-acetylmuramate degradation.</text>
</comment>
<feature type="binding site" evidence="1">
    <location>
        <begin position="20"/>
        <end position="27"/>
    </location>
    <ligand>
        <name>ATP</name>
        <dbReference type="ChEBI" id="CHEBI:30616"/>
    </ligand>
</feature>
<gene>
    <name evidence="1" type="primary">anmK</name>
    <name evidence="2" type="ORF">ACFOEB_12060</name>
</gene>
<protein>
    <recommendedName>
        <fullName evidence="1">Anhydro-N-acetylmuramic acid kinase</fullName>
        <ecNumber evidence="1">2.7.1.170</ecNumber>
    </recommendedName>
    <alternativeName>
        <fullName evidence="1">AnhMurNAc kinase</fullName>
    </alternativeName>
</protein>
<comment type="caution">
    <text evidence="2">The sequence shown here is derived from an EMBL/GenBank/DDBJ whole genome shotgun (WGS) entry which is preliminary data.</text>
</comment>
<name>A0ABV7HPW9_9GAMM</name>
<dbReference type="InterPro" id="IPR043129">
    <property type="entry name" value="ATPase_NBD"/>
</dbReference>
<keyword evidence="1 2" id="KW-0808">Transferase</keyword>
<comment type="pathway">
    <text evidence="1">Cell wall biogenesis; peptidoglycan recycling.</text>
</comment>
<dbReference type="NCBIfam" id="NF007148">
    <property type="entry name" value="PRK09585.3-2"/>
    <property type="match status" value="1"/>
</dbReference>
<comment type="similarity">
    <text evidence="1">Belongs to the anhydro-N-acetylmuramic acid kinase family.</text>
</comment>
<organism evidence="2 3">
    <name type="scientific">Gilvimarinus japonicus</name>
    <dbReference type="NCBI Taxonomy" id="1796469"/>
    <lineage>
        <taxon>Bacteria</taxon>
        <taxon>Pseudomonadati</taxon>
        <taxon>Pseudomonadota</taxon>
        <taxon>Gammaproteobacteria</taxon>
        <taxon>Cellvibrionales</taxon>
        <taxon>Cellvibrionaceae</taxon>
        <taxon>Gilvimarinus</taxon>
    </lineage>
</organism>
<dbReference type="CDD" id="cd24050">
    <property type="entry name" value="ASKHA_NBD_ANMK"/>
    <property type="match status" value="1"/>
</dbReference>
<sequence length="380" mass="40320">MTTPGDVGPKDTLYIGLMSGTSADGIDAALLAIGEASIRLIAHHSFAFDAVLQREIHALCEPGANEIERAGAMDTRLGELFAETANALLRNCDLPPSRIRAIGSHGQTIRHRPPGNTPSPFSWQIGDANIIAARSGITTVADFRRRDIAVGGQGAPLVPAFHAAVFAHPHINRGIINIGGIGNISWLTPAGETLGFDTGPGNALMDGWILRHQSLAYDADGQWSASAAHSPELLAQLLEHPYLSLPIPKSTGREDFHLNWLDQQLQGFSSLTPAQVQATLARFTVESIARHIQRCPNSELGGELYICGGGAHNTHLVTSLAARLPAFEVMTTAELGIDPDWVEAAAFAWLAHRRLEGLPGNLPSATGASKPVPLGAVYPA</sequence>
<proteinExistence type="inferred from homology"/>
<dbReference type="Gene3D" id="3.30.420.40">
    <property type="match status" value="2"/>
</dbReference>
<keyword evidence="1 2" id="KW-0418">Kinase</keyword>
<evidence type="ECO:0000256" key="1">
    <source>
        <dbReference type="HAMAP-Rule" id="MF_01270"/>
    </source>
</evidence>
<dbReference type="SUPFAM" id="SSF53067">
    <property type="entry name" value="Actin-like ATPase domain"/>
    <property type="match status" value="1"/>
</dbReference>
<keyword evidence="1" id="KW-0119">Carbohydrate metabolism</keyword>
<evidence type="ECO:0000313" key="3">
    <source>
        <dbReference type="Proteomes" id="UP001595548"/>
    </source>
</evidence>
<dbReference type="EMBL" id="JBHRTL010000008">
    <property type="protein sequence ID" value="MFC3155939.1"/>
    <property type="molecule type" value="Genomic_DNA"/>
</dbReference>